<keyword evidence="1" id="KW-0378">Hydrolase</keyword>
<dbReference type="PANTHER" id="PTHR35372:SF2">
    <property type="entry name" value="SF3 HELICASE DOMAIN-CONTAINING PROTEIN"/>
    <property type="match status" value="1"/>
</dbReference>
<dbReference type="AlphaFoldDB" id="A0A329KDR6"/>
<evidence type="ECO:0000256" key="1">
    <source>
        <dbReference type="ARBA" id="ARBA00022801"/>
    </source>
</evidence>
<dbReference type="SUPFAM" id="SSF52540">
    <property type="entry name" value="P-loop containing nucleoside triphosphate hydrolases"/>
    <property type="match status" value="1"/>
</dbReference>
<dbReference type="InterPro" id="IPR045455">
    <property type="entry name" value="NrS-1_pol-like_helicase"/>
</dbReference>
<name>A0A329KDR6_9MYCO</name>
<dbReference type="Proteomes" id="UP000250347">
    <property type="component" value="Unassembled WGS sequence"/>
</dbReference>
<dbReference type="InterPro" id="IPR027417">
    <property type="entry name" value="P-loop_NTPase"/>
</dbReference>
<evidence type="ECO:0000313" key="4">
    <source>
        <dbReference type="EMBL" id="RAU93503.1"/>
    </source>
</evidence>
<sequence length="497" mass="56131">MNEVVVLRLRGSDPRHNYSDPGDPFWPPPDNYPASALRFVNEMTKRDTSVRNWADEWYQFTGSGYERRDDRDIRDAIRAATEHAKYVGSGKDPQALNWKPTLNKLRETADAVRGIVKLPAHRIPPFIINGEYDGELKIAVRNGVVRVRDRKLIKPDSDLFSINPLPFDYDPAAPTPNFRAYLNSSLPGDDRQLLASQWAGYLMSGRTNRQKALNIKGPSGSGKGTLLWLLKQLVGQNVKVIKPKDLDYDFGLDGLQYASLATFSDVREMTPRHRGLLLELILQVIGEDDVPINRKHKGQWDGPVPARITYAGNDMLLLDDPAGAVMRRMMFLDLPDASIKDNPDNNLRSKMLDELPGMLNWALDGLDSLTADDKFVILESTAGEREFLDTASPMRQYVNDECECVNSRDVFTKVSDVLASVRQWAREHGHENHPDFRNENAIFNALKMVVQSKGIGVFGRTQRRIDDKRPYVYEGIRVRHPRVTLVSPPASPSKNTA</sequence>
<dbReference type="InterPro" id="IPR051620">
    <property type="entry name" value="ORF904-like_C"/>
</dbReference>
<reference evidence="4 5" key="1">
    <citation type="submission" date="2018-06" db="EMBL/GenBank/DDBJ databases">
        <title>NTM in soil in Japan.</title>
        <authorList>
            <person name="Ohya K."/>
        </authorList>
    </citation>
    <scope>NUCLEOTIDE SEQUENCE [LARGE SCALE GENOMIC DNA]</scope>
    <source>
        <strain evidence="4 5">GF76</strain>
    </source>
</reference>
<organism evidence="4 5">
    <name type="scientific">Mycobacterium colombiense</name>
    <dbReference type="NCBI Taxonomy" id="339268"/>
    <lineage>
        <taxon>Bacteria</taxon>
        <taxon>Bacillati</taxon>
        <taxon>Actinomycetota</taxon>
        <taxon>Actinomycetes</taxon>
        <taxon>Mycobacteriales</taxon>
        <taxon>Mycobacteriaceae</taxon>
        <taxon>Mycobacterium</taxon>
        <taxon>Mycobacterium avium complex (MAC)</taxon>
    </lineage>
</organism>
<protein>
    <submittedName>
        <fullName evidence="4">Uncharacterized protein</fullName>
    </submittedName>
</protein>
<dbReference type="EMBL" id="QMEU01000050">
    <property type="protein sequence ID" value="RAU93503.1"/>
    <property type="molecule type" value="Genomic_DNA"/>
</dbReference>
<dbReference type="PANTHER" id="PTHR35372">
    <property type="entry name" value="ATP BINDING PROTEIN-RELATED"/>
    <property type="match status" value="1"/>
</dbReference>
<dbReference type="Pfam" id="PF19263">
    <property type="entry name" value="DUF5906"/>
    <property type="match status" value="1"/>
</dbReference>
<evidence type="ECO:0000259" key="3">
    <source>
        <dbReference type="Pfam" id="PF19263"/>
    </source>
</evidence>
<gene>
    <name evidence="4" type="ORF">DQP58_16250</name>
</gene>
<feature type="domain" description="Bacteriophage/plasmid primase P4 C-terminal" evidence="2">
    <location>
        <begin position="51"/>
        <end position="184"/>
    </location>
</feature>
<dbReference type="Pfam" id="PF08706">
    <property type="entry name" value="D5_N"/>
    <property type="match status" value="1"/>
</dbReference>
<proteinExistence type="predicted"/>
<dbReference type="InterPro" id="IPR014818">
    <property type="entry name" value="Phage/plasmid_primase_P4_C"/>
</dbReference>
<comment type="caution">
    <text evidence="4">The sequence shown here is derived from an EMBL/GenBank/DDBJ whole genome shotgun (WGS) entry which is preliminary data.</text>
</comment>
<evidence type="ECO:0000313" key="5">
    <source>
        <dbReference type="Proteomes" id="UP000250347"/>
    </source>
</evidence>
<dbReference type="Gene3D" id="3.40.50.300">
    <property type="entry name" value="P-loop containing nucleotide triphosphate hydrolases"/>
    <property type="match status" value="1"/>
</dbReference>
<accession>A0A329KDR6</accession>
<feature type="domain" description="NrS-1 polymerase-like helicase" evidence="3">
    <location>
        <begin position="216"/>
        <end position="316"/>
    </location>
</feature>
<evidence type="ECO:0000259" key="2">
    <source>
        <dbReference type="Pfam" id="PF08706"/>
    </source>
</evidence>
<dbReference type="GO" id="GO:0016787">
    <property type="term" value="F:hydrolase activity"/>
    <property type="evidence" value="ECO:0007669"/>
    <property type="project" value="UniProtKB-KW"/>
</dbReference>